<dbReference type="Gene3D" id="1.20.120.530">
    <property type="entry name" value="GntR ligand-binding domain-like"/>
    <property type="match status" value="1"/>
</dbReference>
<dbReference type="SMART" id="SM00895">
    <property type="entry name" value="FCD"/>
    <property type="match status" value="1"/>
</dbReference>
<dbReference type="Gene3D" id="1.10.10.10">
    <property type="entry name" value="Winged helix-like DNA-binding domain superfamily/Winged helix DNA-binding domain"/>
    <property type="match status" value="1"/>
</dbReference>
<dbReference type="AlphaFoldDB" id="A0A841HYB0"/>
<evidence type="ECO:0000259" key="4">
    <source>
        <dbReference type="PROSITE" id="PS50949"/>
    </source>
</evidence>
<dbReference type="PRINTS" id="PR00035">
    <property type="entry name" value="HTHGNTR"/>
</dbReference>
<evidence type="ECO:0000256" key="1">
    <source>
        <dbReference type="ARBA" id="ARBA00023015"/>
    </source>
</evidence>
<comment type="caution">
    <text evidence="5">The sequence shown here is derived from an EMBL/GenBank/DDBJ whole genome shotgun (WGS) entry which is preliminary data.</text>
</comment>
<evidence type="ECO:0000313" key="6">
    <source>
        <dbReference type="Proteomes" id="UP000569951"/>
    </source>
</evidence>
<dbReference type="SMART" id="SM00345">
    <property type="entry name" value="HTH_GNTR"/>
    <property type="match status" value="1"/>
</dbReference>
<keyword evidence="3" id="KW-0804">Transcription</keyword>
<gene>
    <name evidence="5" type="ORF">HNR42_000187</name>
</gene>
<organism evidence="5 6">
    <name type="scientific">Deinobacterium chartae</name>
    <dbReference type="NCBI Taxonomy" id="521158"/>
    <lineage>
        <taxon>Bacteria</taxon>
        <taxon>Thermotogati</taxon>
        <taxon>Deinococcota</taxon>
        <taxon>Deinococci</taxon>
        <taxon>Deinococcales</taxon>
        <taxon>Deinococcaceae</taxon>
        <taxon>Deinobacterium</taxon>
    </lineage>
</organism>
<dbReference type="PANTHER" id="PTHR43537">
    <property type="entry name" value="TRANSCRIPTIONAL REGULATOR, GNTR FAMILY"/>
    <property type="match status" value="1"/>
</dbReference>
<accession>A0A841HYB0</accession>
<evidence type="ECO:0000256" key="3">
    <source>
        <dbReference type="ARBA" id="ARBA00023163"/>
    </source>
</evidence>
<name>A0A841HYB0_9DEIO</name>
<dbReference type="InterPro" id="IPR036388">
    <property type="entry name" value="WH-like_DNA-bd_sf"/>
</dbReference>
<dbReference type="RefSeq" id="WP_183983567.1">
    <property type="nucleotide sequence ID" value="NZ_JACHHG010000001.1"/>
</dbReference>
<evidence type="ECO:0000313" key="5">
    <source>
        <dbReference type="EMBL" id="MBB6096775.1"/>
    </source>
</evidence>
<dbReference type="EMBL" id="JACHHG010000001">
    <property type="protein sequence ID" value="MBB6096775.1"/>
    <property type="molecule type" value="Genomic_DNA"/>
</dbReference>
<dbReference type="Pfam" id="PF00392">
    <property type="entry name" value="GntR"/>
    <property type="match status" value="1"/>
</dbReference>
<dbReference type="GO" id="GO:0003700">
    <property type="term" value="F:DNA-binding transcription factor activity"/>
    <property type="evidence" value="ECO:0007669"/>
    <property type="project" value="InterPro"/>
</dbReference>
<dbReference type="PANTHER" id="PTHR43537:SF5">
    <property type="entry name" value="UXU OPERON TRANSCRIPTIONAL REGULATOR"/>
    <property type="match status" value="1"/>
</dbReference>
<dbReference type="InterPro" id="IPR011711">
    <property type="entry name" value="GntR_C"/>
</dbReference>
<dbReference type="PROSITE" id="PS50949">
    <property type="entry name" value="HTH_GNTR"/>
    <property type="match status" value="1"/>
</dbReference>
<evidence type="ECO:0000256" key="2">
    <source>
        <dbReference type="ARBA" id="ARBA00023125"/>
    </source>
</evidence>
<dbReference type="InterPro" id="IPR000524">
    <property type="entry name" value="Tscrpt_reg_HTH_GntR"/>
</dbReference>
<protein>
    <submittedName>
        <fullName evidence="5">DNA-binding FadR family transcriptional regulator</fullName>
    </submittedName>
</protein>
<feature type="domain" description="HTH gntR-type" evidence="4">
    <location>
        <begin position="9"/>
        <end position="77"/>
    </location>
</feature>
<reference evidence="5 6" key="1">
    <citation type="submission" date="2020-08" db="EMBL/GenBank/DDBJ databases">
        <title>Genomic Encyclopedia of Type Strains, Phase IV (KMG-IV): sequencing the most valuable type-strain genomes for metagenomic binning, comparative biology and taxonomic classification.</title>
        <authorList>
            <person name="Goeker M."/>
        </authorList>
    </citation>
    <scope>NUCLEOTIDE SEQUENCE [LARGE SCALE GENOMIC DNA]</scope>
    <source>
        <strain evidence="5 6">DSM 21458</strain>
    </source>
</reference>
<dbReference type="Pfam" id="PF07729">
    <property type="entry name" value="FCD"/>
    <property type="match status" value="1"/>
</dbReference>
<dbReference type="SUPFAM" id="SSF46785">
    <property type="entry name" value="Winged helix' DNA-binding domain"/>
    <property type="match status" value="1"/>
</dbReference>
<dbReference type="InterPro" id="IPR036390">
    <property type="entry name" value="WH_DNA-bd_sf"/>
</dbReference>
<dbReference type="SUPFAM" id="SSF48008">
    <property type="entry name" value="GntR ligand-binding domain-like"/>
    <property type="match status" value="1"/>
</dbReference>
<proteinExistence type="predicted"/>
<keyword evidence="6" id="KW-1185">Reference proteome</keyword>
<keyword evidence="2 5" id="KW-0238">DNA-binding</keyword>
<dbReference type="InterPro" id="IPR008920">
    <property type="entry name" value="TF_FadR/GntR_C"/>
</dbReference>
<dbReference type="GO" id="GO:0003677">
    <property type="term" value="F:DNA binding"/>
    <property type="evidence" value="ECO:0007669"/>
    <property type="project" value="UniProtKB-KW"/>
</dbReference>
<sequence>MVPPRSKTPSLHARLVEELTSRIVSGALPCGALLPPEPRLAEEFGVSRIVVRESVKVLVEKGLVEVRQGRGTTVRPESEWNPLDPLILRFRQHGGGVSRLRAELLEARQVFEVQMVGMAATRVSEEELQQLSGHLRRMDTLMRDPDAFHAADTEFHLMIMRAAQNRVLAKLIEPIRDLLRDALHQTVTLPGAPQSAQVFHWRIYRALEARDPFAAQEAMRAHLDRAAEDLLATQANRNRTEAGGVLSTGRAP</sequence>
<keyword evidence="1" id="KW-0805">Transcription regulation</keyword>
<dbReference type="Proteomes" id="UP000569951">
    <property type="component" value="Unassembled WGS sequence"/>
</dbReference>
<dbReference type="CDD" id="cd07377">
    <property type="entry name" value="WHTH_GntR"/>
    <property type="match status" value="1"/>
</dbReference>